<feature type="region of interest" description="Disordered" evidence="1">
    <location>
        <begin position="1"/>
        <end position="47"/>
    </location>
</feature>
<feature type="region of interest" description="Disordered" evidence="1">
    <location>
        <begin position="60"/>
        <end position="103"/>
    </location>
</feature>
<dbReference type="Proteomes" id="UP000770661">
    <property type="component" value="Unassembled WGS sequence"/>
</dbReference>
<accession>A0A8J4XSB6</accession>
<proteinExistence type="predicted"/>
<name>A0A8J4XSB6_CHIOP</name>
<reference evidence="2" key="1">
    <citation type="submission" date="2020-07" db="EMBL/GenBank/DDBJ databases">
        <title>The High-quality genome of the commercially important snow crab, Chionoecetes opilio.</title>
        <authorList>
            <person name="Jeong J.-H."/>
            <person name="Ryu S."/>
        </authorList>
    </citation>
    <scope>NUCLEOTIDE SEQUENCE</scope>
    <source>
        <strain evidence="2">MADBK_172401_WGS</strain>
        <tissue evidence="2">Digestive gland</tissue>
    </source>
</reference>
<evidence type="ECO:0000313" key="2">
    <source>
        <dbReference type="EMBL" id="KAG0713263.1"/>
    </source>
</evidence>
<keyword evidence="3" id="KW-1185">Reference proteome</keyword>
<evidence type="ECO:0000256" key="1">
    <source>
        <dbReference type="SAM" id="MobiDB-lite"/>
    </source>
</evidence>
<dbReference type="EMBL" id="JACEEZ010021621">
    <property type="protein sequence ID" value="KAG0713263.1"/>
    <property type="molecule type" value="Genomic_DNA"/>
</dbReference>
<evidence type="ECO:0000313" key="3">
    <source>
        <dbReference type="Proteomes" id="UP000770661"/>
    </source>
</evidence>
<organism evidence="2 3">
    <name type="scientific">Chionoecetes opilio</name>
    <name type="common">Atlantic snow crab</name>
    <name type="synonym">Cancer opilio</name>
    <dbReference type="NCBI Taxonomy" id="41210"/>
    <lineage>
        <taxon>Eukaryota</taxon>
        <taxon>Metazoa</taxon>
        <taxon>Ecdysozoa</taxon>
        <taxon>Arthropoda</taxon>
        <taxon>Crustacea</taxon>
        <taxon>Multicrustacea</taxon>
        <taxon>Malacostraca</taxon>
        <taxon>Eumalacostraca</taxon>
        <taxon>Eucarida</taxon>
        <taxon>Decapoda</taxon>
        <taxon>Pleocyemata</taxon>
        <taxon>Brachyura</taxon>
        <taxon>Eubrachyura</taxon>
        <taxon>Majoidea</taxon>
        <taxon>Majidae</taxon>
        <taxon>Chionoecetes</taxon>
    </lineage>
</organism>
<dbReference type="AlphaFoldDB" id="A0A8J4XSB6"/>
<protein>
    <submittedName>
        <fullName evidence="2">Uncharacterized protein</fullName>
    </submittedName>
</protein>
<comment type="caution">
    <text evidence="2">The sequence shown here is derived from an EMBL/GenBank/DDBJ whole genome shotgun (WGS) entry which is preliminary data.</text>
</comment>
<feature type="compositionally biased region" description="Polar residues" evidence="1">
    <location>
        <begin position="94"/>
        <end position="103"/>
    </location>
</feature>
<sequence length="103" mass="10285">MCRNLSAASAARPLDTTKTSFHGGESSAASAVESTPPGTASAAFGRAVNVPCRVAPTVALDTMPGTSDALPGSEGSLAPQSHDSRQTRRGSALPTASSPCTKE</sequence>
<gene>
    <name evidence="2" type="ORF">GWK47_016588</name>
</gene>